<protein>
    <recommendedName>
        <fullName evidence="8">Fructose-1,6-bisphosphatase</fullName>
    </recommendedName>
</protein>
<organism evidence="9 10">
    <name type="scientific">Pseudonocardia parietis</name>
    <dbReference type="NCBI Taxonomy" id="570936"/>
    <lineage>
        <taxon>Bacteria</taxon>
        <taxon>Bacillati</taxon>
        <taxon>Actinomycetota</taxon>
        <taxon>Actinomycetes</taxon>
        <taxon>Pseudonocardiales</taxon>
        <taxon>Pseudonocardiaceae</taxon>
        <taxon>Pseudonocardia</taxon>
    </lineage>
</organism>
<evidence type="ECO:0000313" key="10">
    <source>
        <dbReference type="Proteomes" id="UP001519295"/>
    </source>
</evidence>
<reference evidence="9 10" key="1">
    <citation type="submission" date="2021-03" db="EMBL/GenBank/DDBJ databases">
        <title>Sequencing the genomes of 1000 actinobacteria strains.</title>
        <authorList>
            <person name="Klenk H.-P."/>
        </authorList>
    </citation>
    <scope>NUCLEOTIDE SEQUENCE [LARGE SCALE GENOMIC DNA]</scope>
    <source>
        <strain evidence="9 10">DSM 45256</strain>
    </source>
</reference>
<evidence type="ECO:0000256" key="7">
    <source>
        <dbReference type="ARBA" id="ARBA00023277"/>
    </source>
</evidence>
<evidence type="ECO:0000256" key="8">
    <source>
        <dbReference type="PIRNR" id="PIRNR004532"/>
    </source>
</evidence>
<dbReference type="SUPFAM" id="SSF56655">
    <property type="entry name" value="Carbohydrate phosphatase"/>
    <property type="match status" value="1"/>
</dbReference>
<keyword evidence="4" id="KW-0479">Metal-binding</keyword>
<comment type="catalytic activity">
    <reaction evidence="1">
        <text>beta-D-fructose 1,6-bisphosphate + H2O = beta-D-fructose 6-phosphate + phosphate</text>
        <dbReference type="Rhea" id="RHEA:11064"/>
        <dbReference type="ChEBI" id="CHEBI:15377"/>
        <dbReference type="ChEBI" id="CHEBI:32966"/>
        <dbReference type="ChEBI" id="CHEBI:43474"/>
        <dbReference type="ChEBI" id="CHEBI:57634"/>
        <dbReference type="EC" id="3.1.3.11"/>
    </reaction>
</comment>
<evidence type="ECO:0000256" key="4">
    <source>
        <dbReference type="ARBA" id="ARBA00022723"/>
    </source>
</evidence>
<dbReference type="Pfam" id="PF03320">
    <property type="entry name" value="FBPase_glpX"/>
    <property type="match status" value="1"/>
</dbReference>
<evidence type="ECO:0000256" key="1">
    <source>
        <dbReference type="ARBA" id="ARBA00001273"/>
    </source>
</evidence>
<dbReference type="Proteomes" id="UP001519295">
    <property type="component" value="Unassembled WGS sequence"/>
</dbReference>
<keyword evidence="10" id="KW-1185">Reference proteome</keyword>
<sequence length="315" mass="32293">MSIQEWSTTEVFPGSDQALELELVRATEAAAIAAGRGVGSDRWSSDRAAATVAMHEHLMSVPMRGTVVVGAGENDADTSVLCTGDSVGRGDGALYDLGVGVGDGALSPAEDVPNSVAAIVLAERGALYAPPPSVAMKKLAVGADCADVVDITQPVATNLRAVAAVKGVRVADLVVAVLNRSWHRELVNQIRAAGARVHMLEGGDIAGAIATACPESSIDMLMGTGGAAEGVIAAAALSCLGGSLQVRLRSEGPSTILHTGDLVRGGRVLFCATGVTTSEFLRGVQRISGLTITQSMVLCSQPDTARLIRSEHRFA</sequence>
<evidence type="ECO:0000256" key="3">
    <source>
        <dbReference type="ARBA" id="ARBA00008989"/>
    </source>
</evidence>
<keyword evidence="6" id="KW-0464">Manganese</keyword>
<dbReference type="RefSeq" id="WP_210031847.1">
    <property type="nucleotide sequence ID" value="NZ_JAGINU010000001.1"/>
</dbReference>
<dbReference type="InterPro" id="IPR004464">
    <property type="entry name" value="FBPase_class-2/SBPase"/>
</dbReference>
<evidence type="ECO:0000256" key="6">
    <source>
        <dbReference type="ARBA" id="ARBA00023211"/>
    </source>
</evidence>
<comment type="similarity">
    <text evidence="3 8">Belongs to the FBPase class 2 family.</text>
</comment>
<dbReference type="EMBL" id="JAGINU010000001">
    <property type="protein sequence ID" value="MBP2369598.1"/>
    <property type="molecule type" value="Genomic_DNA"/>
</dbReference>
<dbReference type="Gene3D" id="3.30.540.10">
    <property type="entry name" value="Fructose-1,6-Bisphosphatase, subunit A, domain 1"/>
    <property type="match status" value="1"/>
</dbReference>
<dbReference type="PIRSF" id="PIRSF004532">
    <property type="entry name" value="GlpX"/>
    <property type="match status" value="1"/>
</dbReference>
<keyword evidence="7 8" id="KW-0119">Carbohydrate metabolism</keyword>
<evidence type="ECO:0000256" key="5">
    <source>
        <dbReference type="ARBA" id="ARBA00022801"/>
    </source>
</evidence>
<dbReference type="PANTHER" id="PTHR30447:SF0">
    <property type="entry name" value="FRUCTOSE-1,6-BISPHOSPHATASE 1 CLASS 2-RELATED"/>
    <property type="match status" value="1"/>
</dbReference>
<dbReference type="Gene3D" id="3.40.190.90">
    <property type="match status" value="1"/>
</dbReference>
<gene>
    <name evidence="9" type="ORF">JOF36_005294</name>
</gene>
<proteinExistence type="inferred from homology"/>
<comment type="pathway">
    <text evidence="2">Carbohydrate biosynthesis; gluconeogenesis.</text>
</comment>
<accession>A0ABS4W066</accession>
<comment type="caution">
    <text evidence="9">The sequence shown here is derived from an EMBL/GenBank/DDBJ whole genome shotgun (WGS) entry which is preliminary data.</text>
</comment>
<evidence type="ECO:0000313" key="9">
    <source>
        <dbReference type="EMBL" id="MBP2369598.1"/>
    </source>
</evidence>
<evidence type="ECO:0000256" key="2">
    <source>
        <dbReference type="ARBA" id="ARBA00004742"/>
    </source>
</evidence>
<dbReference type="PANTHER" id="PTHR30447">
    <property type="entry name" value="FRUCTOSE-1,6-BISPHOSPHATASE CLASS 2"/>
    <property type="match status" value="1"/>
</dbReference>
<name>A0ABS4W066_9PSEU</name>
<dbReference type="GO" id="GO:0042132">
    <property type="term" value="F:fructose 1,6-bisphosphate 1-phosphatase activity"/>
    <property type="evidence" value="ECO:0007669"/>
    <property type="project" value="UniProtKB-EC"/>
</dbReference>
<keyword evidence="5 9" id="KW-0378">Hydrolase</keyword>